<dbReference type="RefSeq" id="WP_145690597.1">
    <property type="nucleotide sequence ID" value="NZ_VITH01000025.1"/>
</dbReference>
<dbReference type="PANTHER" id="PTHR43820:SF4">
    <property type="entry name" value="HIGH-AFFINITY BRANCHED-CHAIN AMINO ACID TRANSPORT ATP-BINDING PROTEIN LIVF"/>
    <property type="match status" value="1"/>
</dbReference>
<comment type="caution">
    <text evidence="7">The sequence shown here is derived from an EMBL/GenBank/DDBJ whole genome shotgun (WGS) entry which is preliminary data.</text>
</comment>
<evidence type="ECO:0000256" key="2">
    <source>
        <dbReference type="ARBA" id="ARBA00022448"/>
    </source>
</evidence>
<keyword evidence="4 7" id="KW-0067">ATP-binding</keyword>
<evidence type="ECO:0000256" key="4">
    <source>
        <dbReference type="ARBA" id="ARBA00022840"/>
    </source>
</evidence>
<name>A0A560BQX2_AZOBR</name>
<dbReference type="EMBL" id="VITH01000025">
    <property type="protein sequence ID" value="TWA74919.1"/>
    <property type="molecule type" value="Genomic_DNA"/>
</dbReference>
<evidence type="ECO:0000259" key="6">
    <source>
        <dbReference type="PROSITE" id="PS50893"/>
    </source>
</evidence>
<dbReference type="PROSITE" id="PS00211">
    <property type="entry name" value="ABC_TRANSPORTER_1"/>
    <property type="match status" value="1"/>
</dbReference>
<keyword evidence="2" id="KW-0813">Transport</keyword>
<dbReference type="Gene3D" id="3.40.50.300">
    <property type="entry name" value="P-loop containing nucleotide triphosphate hydrolases"/>
    <property type="match status" value="1"/>
</dbReference>
<dbReference type="Pfam" id="PF00005">
    <property type="entry name" value="ABC_tran"/>
    <property type="match status" value="1"/>
</dbReference>
<dbReference type="InterPro" id="IPR027417">
    <property type="entry name" value="P-loop_NTPase"/>
</dbReference>
<dbReference type="GO" id="GO:0015807">
    <property type="term" value="P:L-amino acid transport"/>
    <property type="evidence" value="ECO:0007669"/>
    <property type="project" value="TreeGrafter"/>
</dbReference>
<dbReference type="CDD" id="cd03224">
    <property type="entry name" value="ABC_TM1139_LivF_branched"/>
    <property type="match status" value="1"/>
</dbReference>
<dbReference type="SUPFAM" id="SSF52540">
    <property type="entry name" value="P-loop containing nucleoside triphosphate hydrolases"/>
    <property type="match status" value="1"/>
</dbReference>
<evidence type="ECO:0000256" key="1">
    <source>
        <dbReference type="ARBA" id="ARBA00005417"/>
    </source>
</evidence>
<dbReference type="PANTHER" id="PTHR43820">
    <property type="entry name" value="HIGH-AFFINITY BRANCHED-CHAIN AMINO ACID TRANSPORT ATP-BINDING PROTEIN LIVF"/>
    <property type="match status" value="1"/>
</dbReference>
<accession>A0A560BQX2</accession>
<comment type="similarity">
    <text evidence="1">Belongs to the ABC transporter superfamily.</text>
</comment>
<keyword evidence="5" id="KW-0029">Amino-acid transport</keyword>
<evidence type="ECO:0000313" key="7">
    <source>
        <dbReference type="EMBL" id="TWA74919.1"/>
    </source>
</evidence>
<evidence type="ECO:0000256" key="3">
    <source>
        <dbReference type="ARBA" id="ARBA00022741"/>
    </source>
</evidence>
<dbReference type="GO" id="GO:0015658">
    <property type="term" value="F:branched-chain amino acid transmembrane transporter activity"/>
    <property type="evidence" value="ECO:0007669"/>
    <property type="project" value="TreeGrafter"/>
</dbReference>
<evidence type="ECO:0000256" key="5">
    <source>
        <dbReference type="ARBA" id="ARBA00022970"/>
    </source>
</evidence>
<organism evidence="7 8">
    <name type="scientific">Azospirillum brasilense</name>
    <dbReference type="NCBI Taxonomy" id="192"/>
    <lineage>
        <taxon>Bacteria</taxon>
        <taxon>Pseudomonadati</taxon>
        <taxon>Pseudomonadota</taxon>
        <taxon>Alphaproteobacteria</taxon>
        <taxon>Rhodospirillales</taxon>
        <taxon>Azospirillaceae</taxon>
        <taxon>Azospirillum</taxon>
    </lineage>
</organism>
<keyword evidence="3" id="KW-0547">Nucleotide-binding</keyword>
<dbReference type="InterPro" id="IPR017871">
    <property type="entry name" value="ABC_transporter-like_CS"/>
</dbReference>
<proteinExistence type="inferred from homology"/>
<dbReference type="PROSITE" id="PS50893">
    <property type="entry name" value="ABC_TRANSPORTER_2"/>
    <property type="match status" value="1"/>
</dbReference>
<dbReference type="AlphaFoldDB" id="A0A560BQX2"/>
<dbReference type="InterPro" id="IPR052156">
    <property type="entry name" value="BCAA_Transport_ATP-bd_LivF"/>
</dbReference>
<feature type="domain" description="ABC transporter" evidence="6">
    <location>
        <begin position="6"/>
        <end position="237"/>
    </location>
</feature>
<protein>
    <submittedName>
        <fullName evidence="7">Amino acid/amide ABC transporter ATP-binding protein 2 (HAAT family)</fullName>
    </submittedName>
</protein>
<dbReference type="InterPro" id="IPR003439">
    <property type="entry name" value="ABC_transporter-like_ATP-bd"/>
</dbReference>
<dbReference type="GO" id="GO:0005524">
    <property type="term" value="F:ATP binding"/>
    <property type="evidence" value="ECO:0007669"/>
    <property type="project" value="UniProtKB-KW"/>
</dbReference>
<sequence length="237" mass="25708">MAEALLSIQGLKTGYGATEVLRGIDMAVLDREIVTVLGSNGVGKTTLNKVLSGVLPPWAGEIHFAGSRIDGRSAARIVEEGLIQVPEGRKIFPNLSIRENLELGSYRRGKPNRARNLERIFTTFPRLKEREGQLAGTLSGGEQQMLAIGRGLMAEPLLLILDEPSLGLSPLVVEEMFGLIRQLNAGGLAILLVEQNVVQSLEVARRAYILENGVFALSGPSDEIARDPELKRTYLGL</sequence>
<dbReference type="Proteomes" id="UP000318529">
    <property type="component" value="Unassembled WGS sequence"/>
</dbReference>
<gene>
    <name evidence="7" type="ORF">FBZ83_12519</name>
</gene>
<reference evidence="7 8" key="1">
    <citation type="submission" date="2019-06" db="EMBL/GenBank/DDBJ databases">
        <title>Genomic Encyclopedia of Type Strains, Phase IV (KMG-V): Genome sequencing to study the core and pangenomes of soil and plant-associated prokaryotes.</title>
        <authorList>
            <person name="Whitman W."/>
        </authorList>
    </citation>
    <scope>NUCLEOTIDE SEQUENCE [LARGE SCALE GENOMIC DNA]</scope>
    <source>
        <strain evidence="7 8">BR 11650</strain>
    </source>
</reference>
<evidence type="ECO:0000313" key="8">
    <source>
        <dbReference type="Proteomes" id="UP000318529"/>
    </source>
</evidence>
<dbReference type="GO" id="GO:0016887">
    <property type="term" value="F:ATP hydrolysis activity"/>
    <property type="evidence" value="ECO:0007669"/>
    <property type="project" value="InterPro"/>
</dbReference>